<dbReference type="Gene3D" id="3.30.420.40">
    <property type="match status" value="2"/>
</dbReference>
<dbReference type="STRING" id="357809.Cphy_1126"/>
<dbReference type="InterPro" id="IPR052519">
    <property type="entry name" value="Euk-type_GlcNAc_Kinase"/>
</dbReference>
<dbReference type="AlphaFoldDB" id="A9KMQ9"/>
<dbReference type="Pfam" id="PF01869">
    <property type="entry name" value="BcrAD_BadFG"/>
    <property type="match status" value="1"/>
</dbReference>
<dbReference type="HOGENOM" id="CLU_016274_1_1_9"/>
<dbReference type="CDD" id="cd24007">
    <property type="entry name" value="ASKHA_NBD_eukNAGK-like"/>
    <property type="match status" value="1"/>
</dbReference>
<evidence type="ECO:0000313" key="3">
    <source>
        <dbReference type="Proteomes" id="UP000000370"/>
    </source>
</evidence>
<dbReference type="InterPro" id="IPR043129">
    <property type="entry name" value="ATPase_NBD"/>
</dbReference>
<protein>
    <submittedName>
        <fullName evidence="2">ATPase BadF/BadG/BcrA/BcrD type</fullName>
    </submittedName>
</protein>
<dbReference type="InterPro" id="IPR002731">
    <property type="entry name" value="ATPase_BadF"/>
</dbReference>
<accession>A9KMQ9</accession>
<dbReference type="PANTHER" id="PTHR43190">
    <property type="entry name" value="N-ACETYL-D-GLUCOSAMINE KINASE"/>
    <property type="match status" value="1"/>
</dbReference>
<keyword evidence="3" id="KW-1185">Reference proteome</keyword>
<dbReference type="SUPFAM" id="SSF53067">
    <property type="entry name" value="Actin-like ATPase domain"/>
    <property type="match status" value="2"/>
</dbReference>
<evidence type="ECO:0000259" key="1">
    <source>
        <dbReference type="Pfam" id="PF01869"/>
    </source>
</evidence>
<dbReference type="eggNOG" id="COG2971">
    <property type="taxonomic scope" value="Bacteria"/>
</dbReference>
<name>A9KMQ9_LACP7</name>
<proteinExistence type="predicted"/>
<feature type="domain" description="ATPase BadF/BadG/BcrA/BcrD type" evidence="1">
    <location>
        <begin position="5"/>
        <end position="298"/>
    </location>
</feature>
<evidence type="ECO:0000313" key="2">
    <source>
        <dbReference type="EMBL" id="ABX41504.1"/>
    </source>
</evidence>
<dbReference type="PANTHER" id="PTHR43190:SF3">
    <property type="entry name" value="N-ACETYL-D-GLUCOSAMINE KINASE"/>
    <property type="match status" value="1"/>
</dbReference>
<dbReference type="Proteomes" id="UP000000370">
    <property type="component" value="Chromosome"/>
</dbReference>
<organism evidence="2 3">
    <name type="scientific">Lachnoclostridium phytofermentans (strain ATCC 700394 / DSM 18823 / ISDg)</name>
    <name type="common">Clostridium phytofermentans</name>
    <dbReference type="NCBI Taxonomy" id="357809"/>
    <lineage>
        <taxon>Bacteria</taxon>
        <taxon>Bacillati</taxon>
        <taxon>Bacillota</taxon>
        <taxon>Clostridia</taxon>
        <taxon>Lachnospirales</taxon>
        <taxon>Lachnospiraceae</taxon>
    </lineage>
</organism>
<gene>
    <name evidence="2" type="ordered locus">Cphy_1126</name>
</gene>
<dbReference type="OrthoDB" id="9772633at2"/>
<sequence length="313" mass="33774">MKYVVGWDGGGTKTSMKVLDLDGNTVLCANAGSLNYNSNPKEEIRKTINTLIAKLLNLTGELSDCKGMCISAAGISNREASSFLTSSLEQSGIRCEINIVGDHEAALYGAFGKPEGIILISGTGSICFGMNQSGQKIRTGGYGHLIDDEGSGYAIGRDILSTAVQIYDKRITNSNILDLVYETLGVHSVEEIIQYTYQSNWNKACIASLSPVILKALKRNDPHARAICEKASNELVRLVIPVAKMLTLEQGKMALLGGILTHYEPIKNMVVKKLADELPALNIVEPMYDSATGAAIIARHNYLKEYIGGSFHG</sequence>
<dbReference type="KEGG" id="cpy:Cphy_1126"/>
<reference evidence="3" key="1">
    <citation type="submission" date="2007-11" db="EMBL/GenBank/DDBJ databases">
        <title>Complete genome sequence of Clostridium phytofermentans ISDg.</title>
        <authorList>
            <person name="Leschine S.B."/>
            <person name="Warnick T.A."/>
            <person name="Blanchard J.L."/>
            <person name="Schnell D.J."/>
            <person name="Petit E.L."/>
            <person name="LaTouf W.G."/>
            <person name="Copeland A."/>
            <person name="Lucas S."/>
            <person name="Lapidus A."/>
            <person name="Barry K."/>
            <person name="Glavina del Rio T."/>
            <person name="Dalin E."/>
            <person name="Tice H."/>
            <person name="Pitluck S."/>
            <person name="Kiss H."/>
            <person name="Brettin T."/>
            <person name="Bruce D."/>
            <person name="Detter J.C."/>
            <person name="Han C."/>
            <person name="Kuske C."/>
            <person name="Schmutz J."/>
            <person name="Larimer F."/>
            <person name="Land M."/>
            <person name="Hauser L."/>
            <person name="Kyrpides N."/>
            <person name="Kim E.A."/>
            <person name="Richardson P."/>
        </authorList>
    </citation>
    <scope>NUCLEOTIDE SEQUENCE [LARGE SCALE GENOMIC DNA]</scope>
    <source>
        <strain evidence="3">ATCC 700394 / DSM 18823 / ISDg</strain>
    </source>
</reference>
<dbReference type="EMBL" id="CP000885">
    <property type="protein sequence ID" value="ABX41504.1"/>
    <property type="molecule type" value="Genomic_DNA"/>
</dbReference>